<evidence type="ECO:0000256" key="3">
    <source>
        <dbReference type="SAM" id="SignalP"/>
    </source>
</evidence>
<dbReference type="EMBL" id="CP009249">
    <property type="protein sequence ID" value="APT91934.1"/>
    <property type="molecule type" value="Genomic_DNA"/>
</dbReference>
<proteinExistence type="predicted"/>
<name>A0A1L7D1F8_9CORY</name>
<dbReference type="AlphaFoldDB" id="A0A1L7D1F8"/>
<evidence type="ECO:0000256" key="2">
    <source>
        <dbReference type="SAM" id="Phobius"/>
    </source>
</evidence>
<dbReference type="Proteomes" id="UP000185491">
    <property type="component" value="Chromosome"/>
</dbReference>
<feature type="region of interest" description="Disordered" evidence="1">
    <location>
        <begin position="363"/>
        <end position="387"/>
    </location>
</feature>
<evidence type="ECO:0000256" key="1">
    <source>
        <dbReference type="SAM" id="MobiDB-lite"/>
    </source>
</evidence>
<gene>
    <name evidence="4" type="ORF">CPHO_02310</name>
</gene>
<keyword evidence="2" id="KW-0812">Transmembrane</keyword>
<keyword evidence="3" id="KW-0732">Signal</keyword>
<dbReference type="OrthoDB" id="4422177at2"/>
<dbReference type="STRING" id="161895.CPHO_02310"/>
<keyword evidence="5" id="KW-1185">Reference proteome</keyword>
<evidence type="ECO:0000313" key="5">
    <source>
        <dbReference type="Proteomes" id="UP000185491"/>
    </source>
</evidence>
<sequence>MTQHRRALHVLSAVTAFSLAITPTVALAGPDDGKLVVTEHHIDSPKTFRLDDGTYKLQTEYANHQIAQLDESVIYIGKGWSNKWKQQYQLTIPEDDTFDYAHLVQGGTYYAAPVNPWGNRNPVWWGFGADESVKMEPFQDGKFFLDLVEANGPGRVEMFGYYEGSYPLGLSKILGSGENSQHSSQLKFAEHTHNYTLFTQPGRYELKYRVSGRSKDDKSLIHSEVQTLVVQVGGQKPKDEATAPLMERYNAAPAGDAATAGYSFGFAPLTSTRGWDGDAHLDTFTFDAKDPNVNGTLTLLNNGYHLTDLEVKDGKAEWHEMVGPESSDIQAVFIPADEKGSKWITPVLTRKVDDDHKGIAQSVTSDQSAETIAPEKADPRNSKQSLESYEPAKDIDFTTTITPIDEDNFKASFDFSDPKFRGLVTLESEDEITKYSHFVEGGHGELILDSYELNGKSVSVQAFPHSTIEVESSTKTTPQPVNGETTLPTAVLKRYAAAEPPKNTPEPKKAQFCEDRILLDHGHTDLKVRRDGASLKMAISDETGTESEDFYDRKVSEVLNVAVPGSRQVYSNRHEGLDFLDPKYLEDGKHFYLLPETNSASLLWPGYNTQALNMDAFEGGVRWHVEPVALPDGAQFGLFQNSTLSNPKPEVLVDTVNKDYEVDIEHSTHVHMNWAFSKPGAYKFKTYFEATTTDGKTVTTEPEVLAFVAGQPAGTECDAFKAAKDTPAPETTVPETTTPQPSTPETTTPQPSTPETTVPETTVPNKPGQDSNDFLWRRTIVPIVGTVATLILTLLGIGGLHSVLDIVRRVIPNMLNR</sequence>
<feature type="transmembrane region" description="Helical" evidence="2">
    <location>
        <begin position="780"/>
        <end position="807"/>
    </location>
</feature>
<evidence type="ECO:0000313" key="4">
    <source>
        <dbReference type="EMBL" id="APT91934.1"/>
    </source>
</evidence>
<feature type="chain" id="PRO_5012543929" description="Surface-anchored protein" evidence="3">
    <location>
        <begin position="29"/>
        <end position="817"/>
    </location>
</feature>
<reference evidence="4 5" key="1">
    <citation type="submission" date="2014-08" db="EMBL/GenBank/DDBJ databases">
        <title>Complete genome sequence of Corynebacterium phocae M408/89/1(T)(=DSM 44612(T)), isolated from the common seal (Phoca vitulina).</title>
        <authorList>
            <person name="Ruckert C."/>
            <person name="Albersmeier A."/>
            <person name="Winkler A."/>
            <person name="Kalinowski J."/>
        </authorList>
    </citation>
    <scope>NUCLEOTIDE SEQUENCE [LARGE SCALE GENOMIC DNA]</scope>
    <source>
        <strain evidence="4 5">M408/89/1</strain>
    </source>
</reference>
<dbReference type="NCBIfam" id="TIGR03769">
    <property type="entry name" value="P_ac_wall_RPT"/>
    <property type="match status" value="2"/>
</dbReference>
<feature type="region of interest" description="Disordered" evidence="1">
    <location>
        <begin position="724"/>
        <end position="772"/>
    </location>
</feature>
<accession>A0A1L7D1F8</accession>
<dbReference type="KEGG" id="cpho:CPHO_02310"/>
<evidence type="ECO:0008006" key="6">
    <source>
        <dbReference type="Google" id="ProtNLM"/>
    </source>
</evidence>
<dbReference type="NCBIfam" id="NF038134">
    <property type="entry name" value="choice_anch_M"/>
    <property type="match status" value="2"/>
</dbReference>
<organism evidence="4 5">
    <name type="scientific">Corynebacterium phocae</name>
    <dbReference type="NCBI Taxonomy" id="161895"/>
    <lineage>
        <taxon>Bacteria</taxon>
        <taxon>Bacillati</taxon>
        <taxon>Actinomycetota</taxon>
        <taxon>Actinomycetes</taxon>
        <taxon>Mycobacteriales</taxon>
        <taxon>Corynebacteriaceae</taxon>
        <taxon>Corynebacterium</taxon>
    </lineage>
</organism>
<keyword evidence="2" id="KW-1133">Transmembrane helix</keyword>
<dbReference type="InterPro" id="IPR022435">
    <property type="entry name" value="Surface-anchored_actinobac"/>
</dbReference>
<feature type="signal peptide" evidence="3">
    <location>
        <begin position="1"/>
        <end position="28"/>
    </location>
</feature>
<keyword evidence="2" id="KW-0472">Membrane</keyword>
<protein>
    <recommendedName>
        <fullName evidence="6">Surface-anchored protein</fullName>
    </recommendedName>
</protein>
<dbReference type="RefSeq" id="WP_075732873.1">
    <property type="nucleotide sequence ID" value="NZ_CP009249.1"/>
</dbReference>
<feature type="compositionally biased region" description="Low complexity" evidence="1">
    <location>
        <begin position="726"/>
        <end position="764"/>
    </location>
</feature>